<dbReference type="EMBL" id="JAFCIX010000143">
    <property type="protein sequence ID" value="KAH6597471.1"/>
    <property type="molecule type" value="Genomic_DNA"/>
</dbReference>
<keyword evidence="3" id="KW-1185">Reference proteome</keyword>
<evidence type="ECO:0000313" key="3">
    <source>
        <dbReference type="Proteomes" id="UP001648503"/>
    </source>
</evidence>
<feature type="compositionally biased region" description="Low complexity" evidence="1">
    <location>
        <begin position="118"/>
        <end position="136"/>
    </location>
</feature>
<protein>
    <submittedName>
        <fullName evidence="2">Uncharacterized protein</fullName>
    </submittedName>
</protein>
<comment type="caution">
    <text evidence="2">The sequence shown here is derived from an EMBL/GenBank/DDBJ whole genome shotgun (WGS) entry which is preliminary data.</text>
</comment>
<organism evidence="2 3">
    <name type="scientific">Batrachochytrium salamandrivorans</name>
    <dbReference type="NCBI Taxonomy" id="1357716"/>
    <lineage>
        <taxon>Eukaryota</taxon>
        <taxon>Fungi</taxon>
        <taxon>Fungi incertae sedis</taxon>
        <taxon>Chytridiomycota</taxon>
        <taxon>Chytridiomycota incertae sedis</taxon>
        <taxon>Chytridiomycetes</taxon>
        <taxon>Rhizophydiales</taxon>
        <taxon>Rhizophydiales incertae sedis</taxon>
        <taxon>Batrachochytrium</taxon>
    </lineage>
</organism>
<sequence length="277" mass="29126">MAHPSLIDKQAAVRPDMATLSSSLPMSFSLPSREIRFKPAIPAVRVCPATSRKNCSESMVCGGGGATPPNAMSIMAPICRNIEGASGCSKGSISFSRSPNTITNGFAAAARHQALHYSNNSNSNSSNSNSSNSNNNGGIPTTVNSGNSALNGAFLPSNLQRSALARSSASDSIVCPVPRKIHPITVAAPLEAPILYRSPHRRVQIPPVVPSWLHSNSPSTHHGRRPSYSHEHGESVNTTTGLSGVFDAVHVPTVHSVTLMKDPVMLAQRELGEILGL</sequence>
<feature type="region of interest" description="Disordered" evidence="1">
    <location>
        <begin position="214"/>
        <end position="236"/>
    </location>
</feature>
<evidence type="ECO:0000256" key="1">
    <source>
        <dbReference type="SAM" id="MobiDB-lite"/>
    </source>
</evidence>
<reference evidence="2 3" key="1">
    <citation type="submission" date="2021-02" db="EMBL/GenBank/DDBJ databases">
        <title>Variation within the Batrachochytrium salamandrivorans European outbreak.</title>
        <authorList>
            <person name="Kelly M."/>
            <person name="Pasmans F."/>
            <person name="Shea T.P."/>
            <person name="Munoz J.F."/>
            <person name="Carranza S."/>
            <person name="Cuomo C.A."/>
            <person name="Martel A."/>
        </authorList>
    </citation>
    <scope>NUCLEOTIDE SEQUENCE [LARGE SCALE GENOMIC DNA]</scope>
    <source>
        <strain evidence="2 3">AMFP18/2</strain>
    </source>
</reference>
<proteinExistence type="predicted"/>
<accession>A0ABQ8FFL5</accession>
<name>A0ABQ8FFL5_9FUNG</name>
<evidence type="ECO:0000313" key="2">
    <source>
        <dbReference type="EMBL" id="KAH6597471.1"/>
    </source>
</evidence>
<gene>
    <name evidence="2" type="ORF">BASA50_004388</name>
</gene>
<dbReference type="Proteomes" id="UP001648503">
    <property type="component" value="Unassembled WGS sequence"/>
</dbReference>
<feature type="region of interest" description="Disordered" evidence="1">
    <location>
        <begin position="117"/>
        <end position="144"/>
    </location>
</feature>